<reference evidence="4" key="1">
    <citation type="submission" date="2016-10" db="EMBL/GenBank/DDBJ databases">
        <authorList>
            <person name="de Groot N.N."/>
        </authorList>
    </citation>
    <scope>NUCLEOTIDE SEQUENCE</scope>
</reference>
<proteinExistence type="predicted"/>
<dbReference type="GO" id="GO:0009236">
    <property type="term" value="P:cobalamin biosynthetic process"/>
    <property type="evidence" value="ECO:0007669"/>
    <property type="project" value="InterPro"/>
</dbReference>
<dbReference type="InterPro" id="IPR002750">
    <property type="entry name" value="CobE/GbiG_C"/>
</dbReference>
<feature type="domain" description="Cobalamin synthesis G N-terminal" evidence="2">
    <location>
        <begin position="49"/>
        <end position="130"/>
    </location>
</feature>
<name>A0A1W1CFU2_9ZZZZ</name>
<evidence type="ECO:0000313" key="4">
    <source>
        <dbReference type="EMBL" id="SFV64553.1"/>
    </source>
</evidence>
<sequence>MKIAIVTINNPSLESAKKLLPILSSHQCTIFNKSNDEDGFIIYKKLDDILANAWENFDAILFIMATGAVIRKVAPYLKDKASDPAILIMTLDLKRVIPLISGHLGGANELSIEISDTISGCINFVTTASDQIKVLSFDMFAKKMGYKISNLKSLAEVSNRIINKELVQVVTYPAVQNRLKEFEGYRDENFKFISPDRLNLLDINIPTVYITPQKLNNSSLQLHPQKIVLGLGMNRDTSEIEIDLSVKRFCLEHSLDMEQIDLLASFEAKSDEIGLLEFAKNINKDIKFFSSEDINELEEKFSPSEATRFFNIKGVAEPASLLASEEKTLFLAKRIYGNVTIASSF</sequence>
<evidence type="ECO:0000259" key="1">
    <source>
        <dbReference type="Pfam" id="PF01890"/>
    </source>
</evidence>
<feature type="domain" description="Cobalamin biosynthesis central region" evidence="3">
    <location>
        <begin position="136"/>
        <end position="224"/>
    </location>
</feature>
<dbReference type="InterPro" id="IPR038029">
    <property type="entry name" value="GbiG_N_sf"/>
</dbReference>
<dbReference type="InterPro" id="IPR021745">
    <property type="entry name" value="CbiG_mid"/>
</dbReference>
<dbReference type="Pfam" id="PF01890">
    <property type="entry name" value="CbiG_C"/>
    <property type="match status" value="1"/>
</dbReference>
<gene>
    <name evidence="4" type="ORF">MNB_SV-9-71</name>
</gene>
<dbReference type="SUPFAM" id="SSF159664">
    <property type="entry name" value="CobE/GbiG C-terminal domain-like"/>
    <property type="match status" value="1"/>
</dbReference>
<dbReference type="PANTHER" id="PTHR37477">
    <property type="entry name" value="COBALT-PRECORRIN-5A HYDROLASE"/>
    <property type="match status" value="1"/>
</dbReference>
<dbReference type="AlphaFoldDB" id="A0A1W1CFU2"/>
<evidence type="ECO:0000259" key="2">
    <source>
        <dbReference type="Pfam" id="PF11760"/>
    </source>
</evidence>
<protein>
    <submittedName>
        <fullName evidence="4">Cobalamin biosynthesis protein CbiG</fullName>
    </submittedName>
</protein>
<dbReference type="InterPro" id="IPR021744">
    <property type="entry name" value="CbiG_N"/>
</dbReference>
<dbReference type="InterPro" id="IPR052553">
    <property type="entry name" value="CbiG_hydrolase"/>
</dbReference>
<evidence type="ECO:0000259" key="3">
    <source>
        <dbReference type="Pfam" id="PF11761"/>
    </source>
</evidence>
<dbReference type="InterPro" id="IPR036518">
    <property type="entry name" value="CobE/GbiG_C_sf"/>
</dbReference>
<dbReference type="SUPFAM" id="SSF159672">
    <property type="entry name" value="CbiG N-terminal domain-like"/>
    <property type="match status" value="1"/>
</dbReference>
<dbReference type="EMBL" id="FPHG01000067">
    <property type="protein sequence ID" value="SFV64553.1"/>
    <property type="molecule type" value="Genomic_DNA"/>
</dbReference>
<dbReference type="Pfam" id="PF11761">
    <property type="entry name" value="CbiG_mid"/>
    <property type="match status" value="1"/>
</dbReference>
<accession>A0A1W1CFU2</accession>
<dbReference type="Gene3D" id="3.40.50.11220">
    <property type="match status" value="1"/>
</dbReference>
<feature type="domain" description="CobE/GbiG C-terminal" evidence="1">
    <location>
        <begin position="227"/>
        <end position="342"/>
    </location>
</feature>
<dbReference type="Pfam" id="PF11760">
    <property type="entry name" value="CbiG_N"/>
    <property type="match status" value="1"/>
</dbReference>
<organism evidence="4">
    <name type="scientific">hydrothermal vent metagenome</name>
    <dbReference type="NCBI Taxonomy" id="652676"/>
    <lineage>
        <taxon>unclassified sequences</taxon>
        <taxon>metagenomes</taxon>
        <taxon>ecological metagenomes</taxon>
    </lineage>
</organism>
<dbReference type="PANTHER" id="PTHR37477:SF1">
    <property type="entry name" value="COBALT-PRECORRIN-5A HYDROLASE"/>
    <property type="match status" value="1"/>
</dbReference>
<dbReference type="Gene3D" id="3.30.420.180">
    <property type="entry name" value="CobE/GbiG C-terminal domain"/>
    <property type="match status" value="1"/>
</dbReference>